<organism evidence="3 4">
    <name type="scientific">Monilinia vaccinii-corymbosi</name>
    <dbReference type="NCBI Taxonomy" id="61207"/>
    <lineage>
        <taxon>Eukaryota</taxon>
        <taxon>Fungi</taxon>
        <taxon>Dikarya</taxon>
        <taxon>Ascomycota</taxon>
        <taxon>Pezizomycotina</taxon>
        <taxon>Leotiomycetes</taxon>
        <taxon>Helotiales</taxon>
        <taxon>Sclerotiniaceae</taxon>
        <taxon>Monilinia</taxon>
    </lineage>
</organism>
<dbReference type="OrthoDB" id="5424692at2759"/>
<gene>
    <name evidence="3" type="ORF">DSL72_002271</name>
</gene>
<keyword evidence="1" id="KW-0175">Coiled coil</keyword>
<feature type="compositionally biased region" description="Basic and acidic residues" evidence="2">
    <location>
        <begin position="220"/>
        <end position="232"/>
    </location>
</feature>
<evidence type="ECO:0000256" key="1">
    <source>
        <dbReference type="SAM" id="Coils"/>
    </source>
</evidence>
<feature type="compositionally biased region" description="Low complexity" evidence="2">
    <location>
        <begin position="337"/>
        <end position="348"/>
    </location>
</feature>
<dbReference type="EMBL" id="CP063407">
    <property type="protein sequence ID" value="QSZ32692.1"/>
    <property type="molecule type" value="Genomic_DNA"/>
</dbReference>
<evidence type="ECO:0000256" key="2">
    <source>
        <dbReference type="SAM" id="MobiDB-lite"/>
    </source>
</evidence>
<feature type="compositionally biased region" description="Basic and acidic residues" evidence="2">
    <location>
        <begin position="302"/>
        <end position="331"/>
    </location>
</feature>
<feature type="coiled-coil region" evidence="1">
    <location>
        <begin position="684"/>
        <end position="718"/>
    </location>
</feature>
<feature type="compositionally biased region" description="Pro residues" evidence="2">
    <location>
        <begin position="594"/>
        <end position="604"/>
    </location>
</feature>
<feature type="compositionally biased region" description="Basic and acidic residues" evidence="2">
    <location>
        <begin position="463"/>
        <end position="479"/>
    </location>
</feature>
<reference evidence="3" key="1">
    <citation type="submission" date="2020-10" db="EMBL/GenBank/DDBJ databases">
        <title>Genome Sequence of Monilinia vaccinii-corymbosi Sheds Light on Mummy Berry Disease Infection of Blueberry and Mating Type.</title>
        <authorList>
            <person name="Yow A.G."/>
            <person name="Zhang Y."/>
            <person name="Bansal K."/>
            <person name="Eacker S.M."/>
            <person name="Sullivan S."/>
            <person name="Liachko I."/>
            <person name="Cubeta M.A."/>
            <person name="Rollins J.A."/>
            <person name="Ashrafi H."/>
        </authorList>
    </citation>
    <scope>NUCLEOTIDE SEQUENCE</scope>
    <source>
        <strain evidence="3">RL-1</strain>
    </source>
</reference>
<feature type="compositionally biased region" description="Basic residues" evidence="2">
    <location>
        <begin position="383"/>
        <end position="403"/>
    </location>
</feature>
<feature type="compositionally biased region" description="Low complexity" evidence="2">
    <location>
        <begin position="640"/>
        <end position="662"/>
    </location>
</feature>
<protein>
    <submittedName>
        <fullName evidence="3">Uncharacterized protein</fullName>
    </submittedName>
</protein>
<feature type="compositionally biased region" description="Low complexity" evidence="2">
    <location>
        <begin position="416"/>
        <end position="434"/>
    </location>
</feature>
<feature type="compositionally biased region" description="Basic and acidic residues" evidence="2">
    <location>
        <begin position="265"/>
        <end position="277"/>
    </location>
</feature>
<dbReference type="AlphaFoldDB" id="A0A8A3PC44"/>
<name>A0A8A3PC44_9HELO</name>
<accession>A0A8A3PC44</accession>
<keyword evidence="4" id="KW-1185">Reference proteome</keyword>
<sequence>MLFSGKLELLLSFEWTQKRTWKESRNPCEGKKCSICKRRWNKHPDGVLRRLRYEIRPQALVQSVGQARQSFPIDTGRNISRGGLDGIYSATIRSMNPQQWRGGRQLQLAVILQIPAKPLLTQVLVTPMVSNEATSNTAGILANDEPSYTGNDINPSQFDNLAIQIDATPARSKDASYMSDDVLMDCIYRLDIRGDGEVTRLGAGESYRPNHNRRSPPRAETFRSDRDRDRSPRRDRRTPPLSSDSYHPGGRDRSPRRRSRTPPYRARDRSPPRDMNWRGRVRSPLRGSRTPLRARSPRRFSPRRDDDRRERPRSPRRDDRRRSRSPFDRNRTPLRARSPIIRARSPLPRRSPPPGPRGSWRPRSRSRDPRDVRTPLGPSSQTWRRRSPSPIRRRSPSPIRRRSPSPALRDSERSSGRSSGTNSRRSSPPVHPSRQALTQAATREVIHSPAPVRDRSPSSLIYRQREQESARSTPKDRSPIRPTAPRSPPRGPAATFRGPETTFRAPTGPSGGRNFTAPIPSGPSLYNSRSGSESNGSIAPPSGPRGYAPPRGPSTFRGGRSSFGTERHNRPDTSSWGAAPPARPNADLSSRTSLPPPRPPPSVSPSPARDIPPAAPTGPSGIPTGPRAGTTIPSRPSLQHSSSIYHSRGSISGPSSGPRIHPAMVGIPPIIPGGRVDPSVSGISTDLAARLKKKEEEAEVLREELKQKQEKLRKGLKHWDRLSRESASMGLKSELSERHLRILAGEGVGGKAF</sequence>
<feature type="region of interest" description="Disordered" evidence="2">
    <location>
        <begin position="200"/>
        <end position="663"/>
    </location>
</feature>
<evidence type="ECO:0000313" key="3">
    <source>
        <dbReference type="EMBL" id="QSZ32692.1"/>
    </source>
</evidence>
<dbReference type="Proteomes" id="UP000672032">
    <property type="component" value="Chromosome 3"/>
</dbReference>
<proteinExistence type="predicted"/>
<feature type="compositionally biased region" description="Polar residues" evidence="2">
    <location>
        <begin position="524"/>
        <end position="537"/>
    </location>
</feature>
<evidence type="ECO:0000313" key="4">
    <source>
        <dbReference type="Proteomes" id="UP000672032"/>
    </source>
</evidence>